<evidence type="ECO:0000313" key="3">
    <source>
        <dbReference type="Proteomes" id="UP000321026"/>
    </source>
</evidence>
<dbReference type="Proteomes" id="UP000321026">
    <property type="component" value="Unassembled WGS sequence"/>
</dbReference>
<name>A0A5C7J9R0_9BACT</name>
<sequence length="327" mass="38404">MKILIGSSALNLMCFDIKAHDLDYFYIEGNKRPDGDSHALPADLFNLLLKYCIKLDENLYYVSKCALYTIKESHLEWDIFWFKHAIDVIMLERRGAYRIDELYYAFKDFWKKTHGYKSRLSLDRSKDDFFNDAVVKKYDHDWLHEVVASPNPPLYTLALSDNAEVMIDRVKFDVLPFESKLNMFREEMCVIALERWVIPSDGKIHPALAYLYAVQKTVTNLTKNWASQFILDNLSWYLNNFDRKFFNNFLTATGKEIPSFIIDGELTTVHCKTGHAIVEYVYQDESGQFYKAYDMTDREGNRISWECSEWLIPVKPVTKTIAVYEEV</sequence>
<gene>
    <name evidence="2" type="ORF">E6Q11_01450</name>
</gene>
<evidence type="ECO:0000313" key="2">
    <source>
        <dbReference type="EMBL" id="TXG78290.1"/>
    </source>
</evidence>
<feature type="domain" description="DUF7275" evidence="1">
    <location>
        <begin position="67"/>
        <end position="239"/>
    </location>
</feature>
<evidence type="ECO:0000259" key="1">
    <source>
        <dbReference type="Pfam" id="PF23940"/>
    </source>
</evidence>
<accession>A0A5C7J9R0</accession>
<organism evidence="2 3">
    <name type="scientific">Candidatus Dojkabacteria bacterium</name>
    <dbReference type="NCBI Taxonomy" id="2099670"/>
    <lineage>
        <taxon>Bacteria</taxon>
        <taxon>Candidatus Dojkabacteria</taxon>
    </lineage>
</organism>
<protein>
    <recommendedName>
        <fullName evidence="1">DUF7275 domain-containing protein</fullName>
    </recommendedName>
</protein>
<dbReference type="AlphaFoldDB" id="A0A5C7J9R0"/>
<comment type="caution">
    <text evidence="2">The sequence shown here is derived from an EMBL/GenBank/DDBJ whole genome shotgun (WGS) entry which is preliminary data.</text>
</comment>
<proteinExistence type="predicted"/>
<dbReference type="EMBL" id="SSDS01000022">
    <property type="protein sequence ID" value="TXG78290.1"/>
    <property type="molecule type" value="Genomic_DNA"/>
</dbReference>
<reference evidence="2 3" key="1">
    <citation type="submission" date="2018-09" db="EMBL/GenBank/DDBJ databases">
        <title>Metagenome Assembled Genomes from an Advanced Water Purification Facility.</title>
        <authorList>
            <person name="Stamps B.W."/>
            <person name="Spear J.R."/>
        </authorList>
    </citation>
    <scope>NUCLEOTIDE SEQUENCE [LARGE SCALE GENOMIC DNA]</scope>
    <source>
        <strain evidence="2">Bin_63_2</strain>
    </source>
</reference>
<dbReference type="InterPro" id="IPR055699">
    <property type="entry name" value="DUF7275"/>
</dbReference>
<dbReference type="Pfam" id="PF23940">
    <property type="entry name" value="DUF7275"/>
    <property type="match status" value="1"/>
</dbReference>